<proteinExistence type="predicted"/>
<feature type="region of interest" description="Disordered" evidence="1">
    <location>
        <begin position="41"/>
        <end position="80"/>
    </location>
</feature>
<dbReference type="AlphaFoldDB" id="A0A0C2H2L7"/>
<gene>
    <name evidence="2" type="ORF">ANCDUO_06006</name>
</gene>
<evidence type="ECO:0000256" key="1">
    <source>
        <dbReference type="SAM" id="MobiDB-lite"/>
    </source>
</evidence>
<keyword evidence="3" id="KW-1185">Reference proteome</keyword>
<evidence type="ECO:0000313" key="3">
    <source>
        <dbReference type="Proteomes" id="UP000054047"/>
    </source>
</evidence>
<accession>A0A0C2H2L7</accession>
<feature type="compositionally biased region" description="Basic and acidic residues" evidence="1">
    <location>
        <begin position="46"/>
        <end position="74"/>
    </location>
</feature>
<reference evidence="2 3" key="1">
    <citation type="submission" date="2013-12" db="EMBL/GenBank/DDBJ databases">
        <title>Draft genome of the parsitic nematode Ancylostoma duodenale.</title>
        <authorList>
            <person name="Mitreva M."/>
        </authorList>
    </citation>
    <scope>NUCLEOTIDE SEQUENCE [LARGE SCALE GENOMIC DNA]</scope>
    <source>
        <strain evidence="2 3">Zhejiang</strain>
    </source>
</reference>
<evidence type="ECO:0000313" key="2">
    <source>
        <dbReference type="EMBL" id="KIH63691.1"/>
    </source>
</evidence>
<organism evidence="2 3">
    <name type="scientific">Ancylostoma duodenale</name>
    <dbReference type="NCBI Taxonomy" id="51022"/>
    <lineage>
        <taxon>Eukaryota</taxon>
        <taxon>Metazoa</taxon>
        <taxon>Ecdysozoa</taxon>
        <taxon>Nematoda</taxon>
        <taxon>Chromadorea</taxon>
        <taxon>Rhabditida</taxon>
        <taxon>Rhabditina</taxon>
        <taxon>Rhabditomorpha</taxon>
        <taxon>Strongyloidea</taxon>
        <taxon>Ancylostomatidae</taxon>
        <taxon>Ancylostomatinae</taxon>
        <taxon>Ancylostoma</taxon>
    </lineage>
</organism>
<sequence length="80" mass="9530">MAQRVERSRHVALSLKQGYEDNQNRFSPQWKEATLTTRTILQNSDNHNRLKLDEEQKNQVQNGKEKVQKKREPICHNCKK</sequence>
<protein>
    <submittedName>
        <fullName evidence="2">Uncharacterized protein</fullName>
    </submittedName>
</protein>
<name>A0A0C2H2L7_9BILA</name>
<dbReference type="EMBL" id="KN728497">
    <property type="protein sequence ID" value="KIH63691.1"/>
    <property type="molecule type" value="Genomic_DNA"/>
</dbReference>
<dbReference type="Proteomes" id="UP000054047">
    <property type="component" value="Unassembled WGS sequence"/>
</dbReference>